<keyword evidence="3" id="KW-0732">Signal</keyword>
<keyword evidence="2" id="KW-0812">Transmembrane</keyword>
<dbReference type="InterPro" id="IPR006976">
    <property type="entry name" value="VanZ-like"/>
</dbReference>
<feature type="domain" description="VanZ-like" evidence="4">
    <location>
        <begin position="25"/>
        <end position="101"/>
    </location>
</feature>
<evidence type="ECO:0000313" key="5">
    <source>
        <dbReference type="EMBL" id="KAF2399959.1"/>
    </source>
</evidence>
<feature type="transmembrane region" description="Helical" evidence="2">
    <location>
        <begin position="52"/>
        <end position="71"/>
    </location>
</feature>
<sequence length="164" mass="18162">AFSLLLLAAAYLGLAPSSIPTYKQSDKVLHFVTFFMLTLCFYWIVETSRRRSLNLTLFVCPFVLGVGSEIVQGLLPNGREFDFYDIGANVAGSLAAVALSTWYHKRMLERKRKAKNYTSVPGDDLGADLELGEGVGAQETGVVDASQSLEDEVDNWDENAEDWE</sequence>
<evidence type="ECO:0000256" key="3">
    <source>
        <dbReference type="SAM" id="SignalP"/>
    </source>
</evidence>
<feature type="non-terminal residue" evidence="5">
    <location>
        <position position="1"/>
    </location>
</feature>
<dbReference type="PANTHER" id="PTHR28008:SF1">
    <property type="entry name" value="DOMAIN PROTEIN, PUTATIVE (AFU_ORTHOLOGUE AFUA_3G10980)-RELATED"/>
    <property type="match status" value="1"/>
</dbReference>
<feature type="transmembrane region" description="Helical" evidence="2">
    <location>
        <begin position="83"/>
        <end position="103"/>
    </location>
</feature>
<keyword evidence="6" id="KW-1185">Reference proteome</keyword>
<dbReference type="OrthoDB" id="63581at2759"/>
<reference evidence="5" key="1">
    <citation type="journal article" date="2020" name="Stud. Mycol.">
        <title>101 Dothideomycetes genomes: a test case for predicting lifestyles and emergence of pathogens.</title>
        <authorList>
            <person name="Haridas S."/>
            <person name="Albert R."/>
            <person name="Binder M."/>
            <person name="Bloem J."/>
            <person name="Labutti K."/>
            <person name="Salamov A."/>
            <person name="Andreopoulos B."/>
            <person name="Baker S."/>
            <person name="Barry K."/>
            <person name="Bills G."/>
            <person name="Bluhm B."/>
            <person name="Cannon C."/>
            <person name="Castanera R."/>
            <person name="Culley D."/>
            <person name="Daum C."/>
            <person name="Ezra D."/>
            <person name="Gonzalez J."/>
            <person name="Henrissat B."/>
            <person name="Kuo A."/>
            <person name="Liang C."/>
            <person name="Lipzen A."/>
            <person name="Lutzoni F."/>
            <person name="Magnuson J."/>
            <person name="Mondo S."/>
            <person name="Nolan M."/>
            <person name="Ohm R."/>
            <person name="Pangilinan J."/>
            <person name="Park H.-J."/>
            <person name="Ramirez L."/>
            <person name="Alfaro M."/>
            <person name="Sun H."/>
            <person name="Tritt A."/>
            <person name="Yoshinaga Y."/>
            <person name="Zwiers L.-H."/>
            <person name="Turgeon B."/>
            <person name="Goodwin S."/>
            <person name="Spatafora J."/>
            <person name="Crous P."/>
            <person name="Grigoriev I."/>
        </authorList>
    </citation>
    <scope>NUCLEOTIDE SEQUENCE</scope>
    <source>
        <strain evidence="5">CBS 262.69</strain>
    </source>
</reference>
<dbReference type="NCBIfam" id="NF037970">
    <property type="entry name" value="vanZ_1"/>
    <property type="match status" value="1"/>
</dbReference>
<dbReference type="Pfam" id="PF04892">
    <property type="entry name" value="VanZ"/>
    <property type="match status" value="1"/>
</dbReference>
<feature type="signal peptide" evidence="3">
    <location>
        <begin position="1"/>
        <end position="17"/>
    </location>
</feature>
<gene>
    <name evidence="5" type="ORF">EJ06DRAFT_466694</name>
</gene>
<evidence type="ECO:0000259" key="4">
    <source>
        <dbReference type="Pfam" id="PF04892"/>
    </source>
</evidence>
<keyword evidence="2" id="KW-0472">Membrane</keyword>
<feature type="transmembrane region" description="Helical" evidence="2">
    <location>
        <begin position="27"/>
        <end position="45"/>
    </location>
</feature>
<protein>
    <recommendedName>
        <fullName evidence="4">VanZ-like domain-containing protein</fullName>
    </recommendedName>
</protein>
<accession>A0A6G1HVW5</accession>
<name>A0A6G1HVW5_9PEZI</name>
<dbReference type="EMBL" id="ML996696">
    <property type="protein sequence ID" value="KAF2399959.1"/>
    <property type="molecule type" value="Genomic_DNA"/>
</dbReference>
<feature type="non-terminal residue" evidence="5">
    <location>
        <position position="164"/>
    </location>
</feature>
<dbReference type="Proteomes" id="UP000799640">
    <property type="component" value="Unassembled WGS sequence"/>
</dbReference>
<proteinExistence type="predicted"/>
<organism evidence="5 6">
    <name type="scientific">Trichodelitschia bisporula</name>
    <dbReference type="NCBI Taxonomy" id="703511"/>
    <lineage>
        <taxon>Eukaryota</taxon>
        <taxon>Fungi</taxon>
        <taxon>Dikarya</taxon>
        <taxon>Ascomycota</taxon>
        <taxon>Pezizomycotina</taxon>
        <taxon>Dothideomycetes</taxon>
        <taxon>Dothideomycetes incertae sedis</taxon>
        <taxon>Phaeotrichales</taxon>
        <taxon>Phaeotrichaceae</taxon>
        <taxon>Trichodelitschia</taxon>
    </lineage>
</organism>
<evidence type="ECO:0000313" key="6">
    <source>
        <dbReference type="Proteomes" id="UP000799640"/>
    </source>
</evidence>
<dbReference type="PANTHER" id="PTHR28008">
    <property type="entry name" value="DOMAIN PROTEIN, PUTATIVE (AFU_ORTHOLOGUE AFUA_3G10980)-RELATED"/>
    <property type="match status" value="1"/>
</dbReference>
<feature type="compositionally biased region" description="Acidic residues" evidence="1">
    <location>
        <begin position="149"/>
        <end position="164"/>
    </location>
</feature>
<dbReference type="AlphaFoldDB" id="A0A6G1HVW5"/>
<feature type="chain" id="PRO_5026130148" description="VanZ-like domain-containing protein" evidence="3">
    <location>
        <begin position="18"/>
        <end position="164"/>
    </location>
</feature>
<feature type="region of interest" description="Disordered" evidence="1">
    <location>
        <begin position="140"/>
        <end position="164"/>
    </location>
</feature>
<evidence type="ECO:0000256" key="2">
    <source>
        <dbReference type="SAM" id="Phobius"/>
    </source>
</evidence>
<evidence type="ECO:0000256" key="1">
    <source>
        <dbReference type="SAM" id="MobiDB-lite"/>
    </source>
</evidence>
<keyword evidence="2" id="KW-1133">Transmembrane helix</keyword>